<organism evidence="3 4">
    <name type="scientific">Paramagnetospirillum magneticum (strain ATCC 700264 / AMB-1)</name>
    <name type="common">Magnetospirillum magneticum</name>
    <dbReference type="NCBI Taxonomy" id="342108"/>
    <lineage>
        <taxon>Bacteria</taxon>
        <taxon>Pseudomonadati</taxon>
        <taxon>Pseudomonadota</taxon>
        <taxon>Alphaproteobacteria</taxon>
        <taxon>Rhodospirillales</taxon>
        <taxon>Magnetospirillaceae</taxon>
        <taxon>Paramagnetospirillum</taxon>
    </lineage>
</organism>
<evidence type="ECO:0000256" key="2">
    <source>
        <dbReference type="HAMAP-Rule" id="MF_00338"/>
    </source>
</evidence>
<dbReference type="Gene3D" id="3.30.110.70">
    <property type="entry name" value="Hypothetical protein apc22750. Chain B"/>
    <property type="match status" value="1"/>
</dbReference>
<dbReference type="STRING" id="342108.amb3919"/>
<dbReference type="InterPro" id="IPR035439">
    <property type="entry name" value="UPF0145_dom_sf"/>
</dbReference>
<dbReference type="Pfam" id="PF01906">
    <property type="entry name" value="YbjQ_1"/>
    <property type="match status" value="1"/>
</dbReference>
<dbReference type="KEGG" id="mag:amb3919"/>
<evidence type="ECO:0000313" key="4">
    <source>
        <dbReference type="Proteomes" id="UP000007058"/>
    </source>
</evidence>
<proteinExistence type="inferred from homology"/>
<reference evidence="3 4" key="1">
    <citation type="journal article" date="2005" name="DNA Res.">
        <title>Complete genome sequence of the facultative anaerobic magnetotactic bacterium Magnetospirillum sp. strain AMB-1.</title>
        <authorList>
            <person name="Matsunaga T."/>
            <person name="Okamura Y."/>
            <person name="Fukuda Y."/>
            <person name="Wahyudi A.T."/>
            <person name="Murase Y."/>
            <person name="Takeyama H."/>
        </authorList>
    </citation>
    <scope>NUCLEOTIDE SEQUENCE [LARGE SCALE GENOMIC DNA]</scope>
    <source>
        <strain evidence="4">ATCC 700264 / AMB-1</strain>
    </source>
</reference>
<evidence type="ECO:0000256" key="1">
    <source>
        <dbReference type="ARBA" id="ARBA00010751"/>
    </source>
</evidence>
<dbReference type="PANTHER" id="PTHR34068:SF1">
    <property type="entry name" value="UPF0145 PROTEIN YBJQ"/>
    <property type="match status" value="1"/>
</dbReference>
<comment type="similarity">
    <text evidence="1 2">Belongs to the UPF0145 family.</text>
</comment>
<dbReference type="Proteomes" id="UP000007058">
    <property type="component" value="Chromosome"/>
</dbReference>
<dbReference type="SUPFAM" id="SSF117782">
    <property type="entry name" value="YbjQ-like"/>
    <property type="match status" value="1"/>
</dbReference>
<dbReference type="PANTHER" id="PTHR34068">
    <property type="entry name" value="UPF0145 PROTEIN YBJQ"/>
    <property type="match status" value="1"/>
</dbReference>
<dbReference type="HOGENOM" id="CLU_1593751_0_0_5"/>
<sequence>MVTTPMGTGCSVMASFSWKRITECDDLGETGQEHEGMMIITTTDSVEDKRITGYLGIVSGSAVMGTNIFRDMLASVRDIVGGRSGSYEAILREAKDAALADLQAQAAQLGADAVVAVDLDYETIGGDGKTMLIVSANGTAVKLG</sequence>
<name>Q2W0A2_PARM1</name>
<dbReference type="EMBL" id="AP007255">
    <property type="protein sequence ID" value="BAE52723.1"/>
    <property type="molecule type" value="Genomic_DNA"/>
</dbReference>
<dbReference type="HAMAP" id="MF_00338">
    <property type="entry name" value="UPF0145"/>
    <property type="match status" value="1"/>
</dbReference>
<keyword evidence="4" id="KW-1185">Reference proteome</keyword>
<accession>Q2W0A2</accession>
<protein>
    <recommendedName>
        <fullName evidence="2">UPF0145 protein amb3919</fullName>
    </recommendedName>
</protein>
<dbReference type="AlphaFoldDB" id="Q2W0A2"/>
<dbReference type="InterPro" id="IPR002765">
    <property type="entry name" value="UPF0145_YbjQ-like"/>
</dbReference>
<gene>
    <name evidence="3" type="ordered locus">amb3919</name>
</gene>
<evidence type="ECO:0000313" key="3">
    <source>
        <dbReference type="EMBL" id="BAE52723.1"/>
    </source>
</evidence>